<dbReference type="InterPro" id="IPR049961">
    <property type="entry name" value="ThiI_N"/>
</dbReference>
<dbReference type="EMBL" id="VLKI01000011">
    <property type="protein sequence ID" value="TWH84429.1"/>
    <property type="molecule type" value="Genomic_DNA"/>
</dbReference>
<dbReference type="GO" id="GO:0009229">
    <property type="term" value="P:thiamine diphosphate biosynthetic process"/>
    <property type="evidence" value="ECO:0007669"/>
    <property type="project" value="UniProtKB-UniRule"/>
</dbReference>
<keyword evidence="9 19" id="KW-0784">Thiamine biosynthesis</keyword>
<evidence type="ECO:0000256" key="17">
    <source>
        <dbReference type="ARBA" id="ARBA00077849"/>
    </source>
</evidence>
<keyword evidence="4 19" id="KW-0820">tRNA-binding</keyword>
<comment type="pathway">
    <text evidence="2 19">Cofactor biosynthesis; thiamine diphosphate biosynthesis.</text>
</comment>
<keyword evidence="8 19" id="KW-0694">RNA-binding</keyword>
<evidence type="ECO:0000256" key="8">
    <source>
        <dbReference type="ARBA" id="ARBA00022884"/>
    </source>
</evidence>
<evidence type="ECO:0000256" key="10">
    <source>
        <dbReference type="ARBA" id="ARBA00050570"/>
    </source>
</evidence>
<dbReference type="CDD" id="cd11716">
    <property type="entry name" value="THUMP_ThiI"/>
    <property type="match status" value="1"/>
</dbReference>
<keyword evidence="7 19" id="KW-0067">ATP-binding</keyword>
<evidence type="ECO:0000256" key="7">
    <source>
        <dbReference type="ARBA" id="ARBA00022840"/>
    </source>
</evidence>
<evidence type="ECO:0000256" key="11">
    <source>
        <dbReference type="ARBA" id="ARBA00052330"/>
    </source>
</evidence>
<dbReference type="InterPro" id="IPR049962">
    <property type="entry name" value="THUMP_ThiI"/>
</dbReference>
<dbReference type="GO" id="GO:0009228">
    <property type="term" value="P:thiamine biosynthetic process"/>
    <property type="evidence" value="ECO:0007669"/>
    <property type="project" value="UniProtKB-KW"/>
</dbReference>
<dbReference type="PROSITE" id="PS51165">
    <property type="entry name" value="THUMP"/>
    <property type="match status" value="1"/>
</dbReference>
<dbReference type="SUPFAM" id="SSF52402">
    <property type="entry name" value="Adenine nucleotide alpha hydrolases-like"/>
    <property type="match status" value="1"/>
</dbReference>
<comment type="similarity">
    <text evidence="13 19">Belongs to the ThiI family.</text>
</comment>
<dbReference type="GO" id="GO:0005829">
    <property type="term" value="C:cytosol"/>
    <property type="evidence" value="ECO:0007669"/>
    <property type="project" value="TreeGrafter"/>
</dbReference>
<dbReference type="GO" id="GO:0052837">
    <property type="term" value="P:thiazole biosynthetic process"/>
    <property type="evidence" value="ECO:0007669"/>
    <property type="project" value="TreeGrafter"/>
</dbReference>
<evidence type="ECO:0000256" key="1">
    <source>
        <dbReference type="ARBA" id="ARBA00004496"/>
    </source>
</evidence>
<accession>A0A562JMM1</accession>
<dbReference type="InterPro" id="IPR020536">
    <property type="entry name" value="ThiI_AANH"/>
</dbReference>
<evidence type="ECO:0000256" key="5">
    <source>
        <dbReference type="ARBA" id="ARBA00022679"/>
    </source>
</evidence>
<keyword evidence="5 19" id="KW-0808">Transferase</keyword>
<reference evidence="21 22" key="1">
    <citation type="journal article" date="2015" name="Stand. Genomic Sci.">
        <title>Genomic Encyclopedia of Bacterial and Archaeal Type Strains, Phase III: the genomes of soil and plant-associated and newly described type strains.</title>
        <authorList>
            <person name="Whitman W.B."/>
            <person name="Woyke T."/>
            <person name="Klenk H.P."/>
            <person name="Zhou Y."/>
            <person name="Lilburn T.G."/>
            <person name="Beck B.J."/>
            <person name="De Vos P."/>
            <person name="Vandamme P."/>
            <person name="Eisen J.A."/>
            <person name="Garrity G."/>
            <person name="Hugenholtz P."/>
            <person name="Kyrpides N.C."/>
        </authorList>
    </citation>
    <scope>NUCLEOTIDE SEQUENCE [LARGE SCALE GENOMIC DNA]</scope>
    <source>
        <strain evidence="21 22">CGMCC 1.10115</strain>
    </source>
</reference>
<evidence type="ECO:0000256" key="13">
    <source>
        <dbReference type="ARBA" id="ARBA00061472"/>
    </source>
</evidence>
<dbReference type="AlphaFoldDB" id="A0A562JMM1"/>
<feature type="binding site" evidence="19">
    <location>
        <position position="266"/>
    </location>
    <ligand>
        <name>ATP</name>
        <dbReference type="ChEBI" id="CHEBI:30616"/>
    </ligand>
</feature>
<evidence type="ECO:0000256" key="18">
    <source>
        <dbReference type="ARBA" id="ARBA00080570"/>
    </source>
</evidence>
<evidence type="ECO:0000313" key="22">
    <source>
        <dbReference type="Proteomes" id="UP000318667"/>
    </source>
</evidence>
<dbReference type="PANTHER" id="PTHR43209:SF1">
    <property type="entry name" value="TRNA SULFURTRANSFERASE"/>
    <property type="match status" value="1"/>
</dbReference>
<dbReference type="Proteomes" id="UP000318667">
    <property type="component" value="Unassembled WGS sequence"/>
</dbReference>
<evidence type="ECO:0000256" key="12">
    <source>
        <dbReference type="ARBA" id="ARBA00058382"/>
    </source>
</evidence>
<dbReference type="InterPro" id="IPR003720">
    <property type="entry name" value="tRNA_STrfase"/>
</dbReference>
<dbReference type="FunFam" id="3.40.50.620:FF:000053">
    <property type="entry name" value="Probable tRNA sulfurtransferase"/>
    <property type="match status" value="1"/>
</dbReference>
<evidence type="ECO:0000256" key="4">
    <source>
        <dbReference type="ARBA" id="ARBA00022555"/>
    </source>
</evidence>
<keyword evidence="3 19" id="KW-0963">Cytoplasm</keyword>
<dbReference type="Pfam" id="PF02568">
    <property type="entry name" value="ThiI"/>
    <property type="match status" value="1"/>
</dbReference>
<feature type="binding site" evidence="19">
    <location>
        <position position="288"/>
    </location>
    <ligand>
        <name>ATP</name>
        <dbReference type="ChEBI" id="CHEBI:30616"/>
    </ligand>
</feature>
<dbReference type="HAMAP" id="MF_00021">
    <property type="entry name" value="ThiI"/>
    <property type="match status" value="1"/>
</dbReference>
<evidence type="ECO:0000256" key="19">
    <source>
        <dbReference type="HAMAP-Rule" id="MF_00021"/>
    </source>
</evidence>
<dbReference type="GO" id="GO:0005524">
    <property type="term" value="F:ATP binding"/>
    <property type="evidence" value="ECO:0007669"/>
    <property type="project" value="UniProtKB-UniRule"/>
</dbReference>
<sequence length="402" mass="45018">MINYDRILIRYGEISTKGRNRNKFVDKLRKSISNVLHDFTGIKIEATRDRMYVILNGADGKEVSERLKGVFGIQSFSPAVKTNKDMEAMKDAALALFQKKYEEGKTFKITAKRADKSFPLNTDELNHEFGGHLLKNVPGLKVNVKKPDINLQIEIREEAAYLSCETFQGAGGLPAGSGGKAMVMLSGGIDSPVAGYLSMKRGLEVEAVHFYSPPFTSERAKQKVIDLTEKLSNITGAVALHIVPFTEIQQLIQQQVPQNYTMTATRRLMLRITDEIRRKNDGLAIITGESLGQVASQTLESMYAINDVTNTPVLRPLITMDKSEIIEIAQKINTHDISIRPFEDCCTVFVPASPKTKPKRDKVRHFESFVDFEPLIAKAVENTEKMIIKPQSGKEESFEDLF</sequence>
<evidence type="ECO:0000256" key="6">
    <source>
        <dbReference type="ARBA" id="ARBA00022741"/>
    </source>
</evidence>
<dbReference type="Gene3D" id="3.30.2130.30">
    <property type="match status" value="1"/>
</dbReference>
<feature type="domain" description="THUMP" evidence="20">
    <location>
        <begin position="61"/>
        <end position="166"/>
    </location>
</feature>
<comment type="catalytic activity">
    <reaction evidence="10 19">
        <text>[ThiI sulfur-carrier protein]-S-sulfanyl-L-cysteine + a uridine in tRNA + 2 reduced [2Fe-2S]-[ferredoxin] + ATP + H(+) = [ThiI sulfur-carrier protein]-L-cysteine + a 4-thiouridine in tRNA + 2 oxidized [2Fe-2S]-[ferredoxin] + AMP + diphosphate</text>
        <dbReference type="Rhea" id="RHEA:24176"/>
        <dbReference type="Rhea" id="RHEA-COMP:10000"/>
        <dbReference type="Rhea" id="RHEA-COMP:10001"/>
        <dbReference type="Rhea" id="RHEA-COMP:13337"/>
        <dbReference type="Rhea" id="RHEA-COMP:13338"/>
        <dbReference type="Rhea" id="RHEA-COMP:13339"/>
        <dbReference type="Rhea" id="RHEA-COMP:13340"/>
        <dbReference type="ChEBI" id="CHEBI:15378"/>
        <dbReference type="ChEBI" id="CHEBI:29950"/>
        <dbReference type="ChEBI" id="CHEBI:30616"/>
        <dbReference type="ChEBI" id="CHEBI:33019"/>
        <dbReference type="ChEBI" id="CHEBI:33737"/>
        <dbReference type="ChEBI" id="CHEBI:33738"/>
        <dbReference type="ChEBI" id="CHEBI:61963"/>
        <dbReference type="ChEBI" id="CHEBI:65315"/>
        <dbReference type="ChEBI" id="CHEBI:136798"/>
        <dbReference type="ChEBI" id="CHEBI:456215"/>
        <dbReference type="EC" id="2.8.1.4"/>
    </reaction>
</comment>
<gene>
    <name evidence="19" type="primary">thiI</name>
    <name evidence="21" type="ORF">IQ19_03549</name>
</gene>
<dbReference type="GO" id="GO:0004810">
    <property type="term" value="F:CCA tRNA nucleotidyltransferase activity"/>
    <property type="evidence" value="ECO:0007669"/>
    <property type="project" value="InterPro"/>
</dbReference>
<name>A0A562JMM1_9BACI</name>
<dbReference type="EC" id="2.8.1.4" evidence="14 19"/>
<evidence type="ECO:0000259" key="20">
    <source>
        <dbReference type="PROSITE" id="PS51165"/>
    </source>
</evidence>
<dbReference type="UniPathway" id="UPA00060"/>
<feature type="binding site" evidence="19">
    <location>
        <begin position="209"/>
        <end position="210"/>
    </location>
    <ligand>
        <name>ATP</name>
        <dbReference type="ChEBI" id="CHEBI:30616"/>
    </ligand>
</feature>
<comment type="subcellular location">
    <subcellularLocation>
        <location evidence="1 19">Cytoplasm</location>
    </subcellularLocation>
</comment>
<dbReference type="OrthoDB" id="9773948at2"/>
<dbReference type="InterPro" id="IPR054173">
    <property type="entry name" value="ThiI_fer"/>
</dbReference>
<dbReference type="InterPro" id="IPR014729">
    <property type="entry name" value="Rossmann-like_a/b/a_fold"/>
</dbReference>
<evidence type="ECO:0000256" key="2">
    <source>
        <dbReference type="ARBA" id="ARBA00004948"/>
    </source>
</evidence>
<keyword evidence="6 19" id="KW-0547">Nucleotide-binding</keyword>
<evidence type="ECO:0000256" key="16">
    <source>
        <dbReference type="ARBA" id="ARBA00075337"/>
    </source>
</evidence>
<dbReference type="GO" id="GO:0140741">
    <property type="term" value="F:tRNA-uracil-4 sulfurtransferase activity"/>
    <property type="evidence" value="ECO:0007669"/>
    <property type="project" value="UniProtKB-EC"/>
</dbReference>
<feature type="binding site" evidence="19">
    <location>
        <position position="297"/>
    </location>
    <ligand>
        <name>ATP</name>
        <dbReference type="ChEBI" id="CHEBI:30616"/>
    </ligand>
</feature>
<dbReference type="SMART" id="SM00981">
    <property type="entry name" value="THUMP"/>
    <property type="match status" value="1"/>
</dbReference>
<evidence type="ECO:0000256" key="3">
    <source>
        <dbReference type="ARBA" id="ARBA00022490"/>
    </source>
</evidence>
<proteinExistence type="inferred from homology"/>
<evidence type="ECO:0000256" key="15">
    <source>
        <dbReference type="ARBA" id="ARBA00071867"/>
    </source>
</evidence>
<dbReference type="SUPFAM" id="SSF143437">
    <property type="entry name" value="THUMP domain-like"/>
    <property type="match status" value="1"/>
</dbReference>
<dbReference type="InterPro" id="IPR050102">
    <property type="entry name" value="tRNA_sulfurtransferase_ThiI"/>
</dbReference>
<feature type="binding site" evidence="19">
    <location>
        <begin position="184"/>
        <end position="185"/>
    </location>
    <ligand>
        <name>ATP</name>
        <dbReference type="ChEBI" id="CHEBI:30616"/>
    </ligand>
</feature>
<evidence type="ECO:0000313" key="21">
    <source>
        <dbReference type="EMBL" id="TWH84429.1"/>
    </source>
</evidence>
<keyword evidence="22" id="KW-1185">Reference proteome</keyword>
<protein>
    <recommendedName>
        <fullName evidence="15 19">Probable tRNA sulfurtransferase</fullName>
        <ecNumber evidence="14 19">2.8.1.4</ecNumber>
    </recommendedName>
    <alternativeName>
        <fullName evidence="16 19">Sulfur carrier protein ThiS sulfurtransferase</fullName>
    </alternativeName>
    <alternativeName>
        <fullName evidence="17 19">Thiamine biosynthesis protein ThiI</fullName>
    </alternativeName>
    <alternativeName>
        <fullName evidence="18 19">tRNA 4-thiouridine synthase</fullName>
    </alternativeName>
</protein>
<comment type="function">
    <text evidence="12 19">Catalyzes the ATP-dependent transfer of a sulfur to tRNA to produce 4-thiouridine in position 8 of tRNAs, which functions as a near-UV photosensor. Also catalyzes the transfer of sulfur to the sulfur carrier protein ThiS, forming ThiS-thiocarboxylate. This is a step in the synthesis of thiazole, in the thiamine biosynthesis pathway. The sulfur is donated as persulfide by IscS.</text>
</comment>
<dbReference type="Gene3D" id="3.40.50.620">
    <property type="entry name" value="HUPs"/>
    <property type="match status" value="1"/>
</dbReference>
<dbReference type="GO" id="GO:0002937">
    <property type="term" value="P:tRNA 4-thiouridine biosynthesis"/>
    <property type="evidence" value="ECO:0007669"/>
    <property type="project" value="TreeGrafter"/>
</dbReference>
<dbReference type="Pfam" id="PF02926">
    <property type="entry name" value="THUMP"/>
    <property type="match status" value="1"/>
</dbReference>
<comment type="caution">
    <text evidence="21">The sequence shown here is derived from an EMBL/GenBank/DDBJ whole genome shotgun (WGS) entry which is preliminary data.</text>
</comment>
<dbReference type="PANTHER" id="PTHR43209">
    <property type="entry name" value="TRNA SULFURTRANSFERASE"/>
    <property type="match status" value="1"/>
</dbReference>
<dbReference type="InterPro" id="IPR004114">
    <property type="entry name" value="THUMP_dom"/>
</dbReference>
<dbReference type="GO" id="GO:0000049">
    <property type="term" value="F:tRNA binding"/>
    <property type="evidence" value="ECO:0007669"/>
    <property type="project" value="UniProtKB-UniRule"/>
</dbReference>
<dbReference type="NCBIfam" id="TIGR00342">
    <property type="entry name" value="tRNA uracil 4-sulfurtransferase ThiI"/>
    <property type="match status" value="1"/>
</dbReference>
<dbReference type="Pfam" id="PF22025">
    <property type="entry name" value="ThiI_fer"/>
    <property type="match status" value="1"/>
</dbReference>
<organism evidence="21 22">
    <name type="scientific">Cytobacillus oceanisediminis</name>
    <dbReference type="NCBI Taxonomy" id="665099"/>
    <lineage>
        <taxon>Bacteria</taxon>
        <taxon>Bacillati</taxon>
        <taxon>Bacillota</taxon>
        <taxon>Bacilli</taxon>
        <taxon>Bacillales</taxon>
        <taxon>Bacillaceae</taxon>
        <taxon>Cytobacillus</taxon>
    </lineage>
</organism>
<comment type="catalytic activity">
    <reaction evidence="11 19">
        <text>[ThiS sulfur-carrier protein]-C-terminal Gly-Gly-AMP + S-sulfanyl-L-cysteinyl-[cysteine desulfurase] + AH2 = [ThiS sulfur-carrier protein]-C-terminal-Gly-aminoethanethioate + L-cysteinyl-[cysteine desulfurase] + A + AMP + 2 H(+)</text>
        <dbReference type="Rhea" id="RHEA:43340"/>
        <dbReference type="Rhea" id="RHEA-COMP:12157"/>
        <dbReference type="Rhea" id="RHEA-COMP:12158"/>
        <dbReference type="Rhea" id="RHEA-COMP:12910"/>
        <dbReference type="Rhea" id="RHEA-COMP:19908"/>
        <dbReference type="ChEBI" id="CHEBI:13193"/>
        <dbReference type="ChEBI" id="CHEBI:15378"/>
        <dbReference type="ChEBI" id="CHEBI:17499"/>
        <dbReference type="ChEBI" id="CHEBI:29950"/>
        <dbReference type="ChEBI" id="CHEBI:61963"/>
        <dbReference type="ChEBI" id="CHEBI:90618"/>
        <dbReference type="ChEBI" id="CHEBI:232372"/>
        <dbReference type="ChEBI" id="CHEBI:456215"/>
    </reaction>
</comment>
<evidence type="ECO:0000256" key="14">
    <source>
        <dbReference type="ARBA" id="ARBA00066827"/>
    </source>
</evidence>
<dbReference type="CDD" id="cd01712">
    <property type="entry name" value="PPase_ThiI"/>
    <property type="match status" value="1"/>
</dbReference>
<evidence type="ECO:0000256" key="9">
    <source>
        <dbReference type="ARBA" id="ARBA00022977"/>
    </source>
</evidence>